<comment type="caution">
    <text evidence="9">The sequence shown here is derived from an EMBL/GenBank/DDBJ whole genome shotgun (WGS) entry which is preliminary data.</text>
</comment>
<dbReference type="Pfam" id="PF00005">
    <property type="entry name" value="ABC_tran"/>
    <property type="match status" value="1"/>
</dbReference>
<keyword evidence="10" id="KW-1185">Reference proteome</keyword>
<accession>A0A365KKC2</accession>
<dbReference type="RefSeq" id="WP_112224971.1">
    <property type="nucleotide sequence ID" value="NZ_CP047673.1"/>
</dbReference>
<dbReference type="PROSITE" id="PS50893">
    <property type="entry name" value="ABC_TRANSPORTER_2"/>
    <property type="match status" value="1"/>
</dbReference>
<evidence type="ECO:0000256" key="6">
    <source>
        <dbReference type="ARBA" id="ARBA00022840"/>
    </source>
</evidence>
<dbReference type="PANTHER" id="PTHR43297">
    <property type="entry name" value="OLIGOPEPTIDE TRANSPORT ATP-BINDING PROTEIN APPD"/>
    <property type="match status" value="1"/>
</dbReference>
<name>A0A365KKC2_9BACL</name>
<dbReference type="EMBL" id="QLZR01000011">
    <property type="protein sequence ID" value="RAZ73138.1"/>
    <property type="molecule type" value="Genomic_DNA"/>
</dbReference>
<evidence type="ECO:0000313" key="9">
    <source>
        <dbReference type="EMBL" id="RAZ73138.1"/>
    </source>
</evidence>
<dbReference type="GO" id="GO:0005886">
    <property type="term" value="C:plasma membrane"/>
    <property type="evidence" value="ECO:0007669"/>
    <property type="project" value="UniProtKB-SubCell"/>
</dbReference>
<dbReference type="Proteomes" id="UP000251002">
    <property type="component" value="Unassembled WGS sequence"/>
</dbReference>
<dbReference type="Pfam" id="PF08352">
    <property type="entry name" value="oligo_HPY"/>
    <property type="match status" value="1"/>
</dbReference>
<dbReference type="InterPro" id="IPR003593">
    <property type="entry name" value="AAA+_ATPase"/>
</dbReference>
<evidence type="ECO:0000256" key="5">
    <source>
        <dbReference type="ARBA" id="ARBA00022741"/>
    </source>
</evidence>
<sequence length="339" mass="38121">MLEREKILEVKGLQTTFFTDDGEVPAVDNVDFHIREGEVLGIVGESGCGKSVTSLSIMGLVPSPPGKITNGEILFEDQDLTKLPEKKMREIRGNDIAMIFQEPMTSLNPLFTIGNQLQEAVKIHKKDWSKKQIYNRAVEMMRLVGLPRPEGLMKEHPHQLSGGMRQRVMIAMALLCDPKVLIADEPTTALDVTIQAQILKLIKNLNKELNTAVLLITHDLGVVAETCERVVVMYAGKVVEEGPVDAIFKDPQHPYTRGLLESVPDMRFKKERLYSIPGNVPKPGSIKTGCRFAPRCEFAFDRCVEETPPLYQTTEEHQTRCFLFDPKEAEKHDRTIVKS</sequence>
<keyword evidence="6 9" id="KW-0067">ATP-binding</keyword>
<dbReference type="SUPFAM" id="SSF52540">
    <property type="entry name" value="P-loop containing nucleoside triphosphate hydrolases"/>
    <property type="match status" value="1"/>
</dbReference>
<comment type="subcellular location">
    <subcellularLocation>
        <location evidence="1">Cell membrane</location>
        <topology evidence="1">Peripheral membrane protein</topology>
    </subcellularLocation>
</comment>
<dbReference type="GO" id="GO:0016887">
    <property type="term" value="F:ATP hydrolysis activity"/>
    <property type="evidence" value="ECO:0007669"/>
    <property type="project" value="InterPro"/>
</dbReference>
<keyword evidence="3" id="KW-0813">Transport</keyword>
<evidence type="ECO:0000256" key="4">
    <source>
        <dbReference type="ARBA" id="ARBA00022475"/>
    </source>
</evidence>
<evidence type="ECO:0000256" key="2">
    <source>
        <dbReference type="ARBA" id="ARBA00005417"/>
    </source>
</evidence>
<comment type="similarity">
    <text evidence="2">Belongs to the ABC transporter superfamily.</text>
</comment>
<proteinExistence type="inferred from homology"/>
<dbReference type="GO" id="GO:0015833">
    <property type="term" value="P:peptide transport"/>
    <property type="evidence" value="ECO:0007669"/>
    <property type="project" value="InterPro"/>
</dbReference>
<dbReference type="Gene3D" id="3.40.50.300">
    <property type="entry name" value="P-loop containing nucleotide triphosphate hydrolases"/>
    <property type="match status" value="1"/>
</dbReference>
<dbReference type="AlphaFoldDB" id="A0A365KKC2"/>
<dbReference type="FunFam" id="3.40.50.300:FF:000016">
    <property type="entry name" value="Oligopeptide ABC transporter ATP-binding component"/>
    <property type="match status" value="1"/>
</dbReference>
<reference evidence="9 10" key="1">
    <citation type="submission" date="2018-06" db="EMBL/GenBank/DDBJ databases">
        <title>The draft genome sequences of strains SCU63 and S1.</title>
        <authorList>
            <person name="Gan L."/>
        </authorList>
    </citation>
    <scope>NUCLEOTIDE SEQUENCE [LARGE SCALE GENOMIC DNA]</scope>
    <source>
        <strain evidence="9 10">SCU63</strain>
    </source>
</reference>
<dbReference type="NCBIfam" id="TIGR01727">
    <property type="entry name" value="oligo_HPY"/>
    <property type="match status" value="1"/>
</dbReference>
<evidence type="ECO:0000256" key="3">
    <source>
        <dbReference type="ARBA" id="ARBA00022448"/>
    </source>
</evidence>
<dbReference type="GO" id="GO:0005524">
    <property type="term" value="F:ATP binding"/>
    <property type="evidence" value="ECO:0007669"/>
    <property type="project" value="UniProtKB-KW"/>
</dbReference>
<keyword evidence="4" id="KW-1003">Cell membrane</keyword>
<organism evidence="9 10">
    <name type="scientific">Planococcus halotolerans</name>
    <dbReference type="NCBI Taxonomy" id="2233542"/>
    <lineage>
        <taxon>Bacteria</taxon>
        <taxon>Bacillati</taxon>
        <taxon>Bacillota</taxon>
        <taxon>Bacilli</taxon>
        <taxon>Bacillales</taxon>
        <taxon>Caryophanaceae</taxon>
        <taxon>Planococcus</taxon>
    </lineage>
</organism>
<evidence type="ECO:0000259" key="8">
    <source>
        <dbReference type="PROSITE" id="PS50893"/>
    </source>
</evidence>
<gene>
    <name evidence="9" type="ORF">DP120_17780</name>
</gene>
<dbReference type="InterPro" id="IPR017871">
    <property type="entry name" value="ABC_transporter-like_CS"/>
</dbReference>
<dbReference type="PROSITE" id="PS00211">
    <property type="entry name" value="ABC_TRANSPORTER_1"/>
    <property type="match status" value="1"/>
</dbReference>
<keyword evidence="7" id="KW-0472">Membrane</keyword>
<dbReference type="InterPro" id="IPR003439">
    <property type="entry name" value="ABC_transporter-like_ATP-bd"/>
</dbReference>
<evidence type="ECO:0000313" key="10">
    <source>
        <dbReference type="Proteomes" id="UP000251002"/>
    </source>
</evidence>
<dbReference type="SMART" id="SM00382">
    <property type="entry name" value="AAA"/>
    <property type="match status" value="1"/>
</dbReference>
<dbReference type="InterPro" id="IPR050388">
    <property type="entry name" value="ABC_Ni/Peptide_Import"/>
</dbReference>
<dbReference type="InterPro" id="IPR027417">
    <property type="entry name" value="P-loop_NTPase"/>
</dbReference>
<evidence type="ECO:0000256" key="1">
    <source>
        <dbReference type="ARBA" id="ARBA00004202"/>
    </source>
</evidence>
<evidence type="ECO:0000256" key="7">
    <source>
        <dbReference type="ARBA" id="ARBA00023136"/>
    </source>
</evidence>
<protein>
    <submittedName>
        <fullName evidence="9">ABC transporter ATP-binding protein</fullName>
    </submittedName>
</protein>
<feature type="domain" description="ABC transporter" evidence="8">
    <location>
        <begin position="8"/>
        <end position="260"/>
    </location>
</feature>
<dbReference type="InterPro" id="IPR013563">
    <property type="entry name" value="Oligopep_ABC_C"/>
</dbReference>
<dbReference type="CDD" id="cd03257">
    <property type="entry name" value="ABC_NikE_OppD_transporters"/>
    <property type="match status" value="1"/>
</dbReference>
<dbReference type="PANTHER" id="PTHR43297:SF2">
    <property type="entry name" value="DIPEPTIDE TRANSPORT ATP-BINDING PROTEIN DPPD"/>
    <property type="match status" value="1"/>
</dbReference>
<keyword evidence="5" id="KW-0547">Nucleotide-binding</keyword>